<accession>A0A814JST5</accession>
<evidence type="ECO:0000256" key="4">
    <source>
        <dbReference type="PROSITE-ProRule" id="PRU00504"/>
    </source>
</evidence>
<keyword evidence="7" id="KW-1185">Reference proteome</keyword>
<name>A0A814JST5_9BILA</name>
<evidence type="ECO:0000313" key="7">
    <source>
        <dbReference type="Proteomes" id="UP000663832"/>
    </source>
</evidence>
<dbReference type="InterPro" id="IPR011042">
    <property type="entry name" value="6-blade_b-propeller_TolB-like"/>
</dbReference>
<evidence type="ECO:0000256" key="2">
    <source>
        <dbReference type="ARBA" id="ARBA00022737"/>
    </source>
</evidence>
<dbReference type="SUPFAM" id="SSF101898">
    <property type="entry name" value="NHL repeat"/>
    <property type="match status" value="1"/>
</dbReference>
<dbReference type="OrthoDB" id="10039644at2759"/>
<feature type="transmembrane region" description="Helical" evidence="5">
    <location>
        <begin position="32"/>
        <end position="53"/>
    </location>
</feature>
<evidence type="ECO:0000256" key="5">
    <source>
        <dbReference type="SAM" id="Phobius"/>
    </source>
</evidence>
<dbReference type="Gene3D" id="2.40.10.500">
    <property type="match status" value="1"/>
</dbReference>
<dbReference type="PANTHER" id="PTHR10680">
    <property type="entry name" value="PEPTIDYL-GLYCINE ALPHA-AMIDATING MONOOXYGENASE"/>
    <property type="match status" value="1"/>
</dbReference>
<feature type="repeat" description="NHL" evidence="4">
    <location>
        <begin position="348"/>
        <end position="384"/>
    </location>
</feature>
<gene>
    <name evidence="6" type="ORF">QVE165_LOCUS17126</name>
</gene>
<keyword evidence="5" id="KW-0812">Transmembrane</keyword>
<reference evidence="6" key="1">
    <citation type="submission" date="2021-02" db="EMBL/GenBank/DDBJ databases">
        <authorList>
            <person name="Nowell W R."/>
        </authorList>
    </citation>
    <scope>NUCLEOTIDE SEQUENCE</scope>
</reference>
<organism evidence="6 7">
    <name type="scientific">Adineta steineri</name>
    <dbReference type="NCBI Taxonomy" id="433720"/>
    <lineage>
        <taxon>Eukaryota</taxon>
        <taxon>Metazoa</taxon>
        <taxon>Spiralia</taxon>
        <taxon>Gnathifera</taxon>
        <taxon>Rotifera</taxon>
        <taxon>Eurotatoria</taxon>
        <taxon>Bdelloidea</taxon>
        <taxon>Adinetida</taxon>
        <taxon>Adinetidae</taxon>
        <taxon>Adineta</taxon>
    </lineage>
</organism>
<dbReference type="GO" id="GO:0005576">
    <property type="term" value="C:extracellular region"/>
    <property type="evidence" value="ECO:0007669"/>
    <property type="project" value="TreeGrafter"/>
</dbReference>
<dbReference type="Pfam" id="PF01436">
    <property type="entry name" value="NHL"/>
    <property type="match status" value="2"/>
</dbReference>
<dbReference type="EMBL" id="CAJNOM010000098">
    <property type="protein sequence ID" value="CAF1042073.1"/>
    <property type="molecule type" value="Genomic_DNA"/>
</dbReference>
<keyword evidence="5" id="KW-1133">Transmembrane helix</keyword>
<keyword evidence="5" id="KW-0472">Membrane</keyword>
<dbReference type="Gene3D" id="2.120.10.30">
    <property type="entry name" value="TolB, C-terminal domain"/>
    <property type="match status" value="1"/>
</dbReference>
<evidence type="ECO:0000313" key="6">
    <source>
        <dbReference type="EMBL" id="CAF1042073.1"/>
    </source>
</evidence>
<evidence type="ECO:0008006" key="8">
    <source>
        <dbReference type="Google" id="ProtNLM"/>
    </source>
</evidence>
<proteinExistence type="predicted"/>
<dbReference type="PANTHER" id="PTHR10680:SF14">
    <property type="entry name" value="PEPTIDYL-GLYCINE ALPHA-AMIDATING MONOOXYGENASE"/>
    <property type="match status" value="1"/>
</dbReference>
<keyword evidence="1" id="KW-0732">Signal</keyword>
<evidence type="ECO:0000256" key="3">
    <source>
        <dbReference type="ARBA" id="ARBA00023180"/>
    </source>
</evidence>
<dbReference type="CDD" id="cd05819">
    <property type="entry name" value="NHL"/>
    <property type="match status" value="1"/>
</dbReference>
<sequence>MNNRVEPDEFIEVNSNTTRLRTLYKHFRKRKLIWIIFSIILIVVIILVSTITATMKKTKKEKTTTTTTSELLTTTTTSEQLISSVIINNNTKWKQNASTVAGGNGLGSGLNQLRDPYGIYVDNDDQSIYIADRDNHRIVRWEFGANNGEIIAGRNGKGNKIDQLDTPSDVVLDKERKYLIICDQGNKRLIRCSRQNNPDPEILIDNIACWGLAMDNNEDLYISDWGKHQVSRWRQGNTEDIVVAGGNGQGNQLNQVNTPMFIFVDDYYSVYVPDFRQNRVMKWVKNAAEGSLVASEQASNPTAISQPIGVIVDYTGNVYVSTGGNNQVMRWSQDATECVPVVGEKKSGTEPTQLDHPTDLSFDRQGNLYVVDRSNSRIQKFDIDRG</sequence>
<keyword evidence="2" id="KW-0677">Repeat</keyword>
<dbReference type="AlphaFoldDB" id="A0A814JST5"/>
<dbReference type="PROSITE" id="PS51125">
    <property type="entry name" value="NHL"/>
    <property type="match status" value="1"/>
</dbReference>
<protein>
    <recommendedName>
        <fullName evidence="8">NHL repeat containing protein</fullName>
    </recommendedName>
</protein>
<comment type="caution">
    <text evidence="6">The sequence shown here is derived from an EMBL/GenBank/DDBJ whole genome shotgun (WGS) entry which is preliminary data.</text>
</comment>
<dbReference type="Proteomes" id="UP000663832">
    <property type="component" value="Unassembled WGS sequence"/>
</dbReference>
<evidence type="ECO:0000256" key="1">
    <source>
        <dbReference type="ARBA" id="ARBA00022729"/>
    </source>
</evidence>
<keyword evidence="3" id="KW-0325">Glycoprotein</keyword>
<dbReference type="InterPro" id="IPR001258">
    <property type="entry name" value="NHL_repeat"/>
</dbReference>